<proteinExistence type="predicted"/>
<sequence length="75" mass="8218">MGNGAKAASRRDRQLKEAGKQPKSQLKVNEQAKNIICAVCRSTFLCTSRAKALTEHAENKHSKTLEQCFPGFQGA</sequence>
<comment type="caution">
    <text evidence="1">The sequence shown here is derived from an EMBL/GenBank/DDBJ whole genome shotgun (WGS) entry which is preliminary data.</text>
</comment>
<name>A0ACC2TA54_9FUNG</name>
<protein>
    <submittedName>
        <fullName evidence="1">Uncharacterized protein</fullName>
    </submittedName>
</protein>
<reference evidence="1" key="1">
    <citation type="submission" date="2022-04" db="EMBL/GenBank/DDBJ databases">
        <title>Genome of the entomopathogenic fungus Entomophthora muscae.</title>
        <authorList>
            <person name="Elya C."/>
            <person name="Lovett B.R."/>
            <person name="Lee E."/>
            <person name="Macias A.M."/>
            <person name="Hajek A.E."/>
            <person name="De Bivort B.L."/>
            <person name="Kasson M.T."/>
            <person name="De Fine Licht H.H."/>
            <person name="Stajich J.E."/>
        </authorList>
    </citation>
    <scope>NUCLEOTIDE SEQUENCE</scope>
    <source>
        <strain evidence="1">Berkeley</strain>
    </source>
</reference>
<dbReference type="Proteomes" id="UP001165960">
    <property type="component" value="Unassembled WGS sequence"/>
</dbReference>
<gene>
    <name evidence="1" type="ORF">DSO57_1036467</name>
</gene>
<evidence type="ECO:0000313" key="1">
    <source>
        <dbReference type="EMBL" id="KAJ9071480.1"/>
    </source>
</evidence>
<evidence type="ECO:0000313" key="2">
    <source>
        <dbReference type="Proteomes" id="UP001165960"/>
    </source>
</evidence>
<dbReference type="EMBL" id="QTSX02003192">
    <property type="protein sequence ID" value="KAJ9071480.1"/>
    <property type="molecule type" value="Genomic_DNA"/>
</dbReference>
<accession>A0ACC2TA54</accession>
<organism evidence="1 2">
    <name type="scientific">Entomophthora muscae</name>
    <dbReference type="NCBI Taxonomy" id="34485"/>
    <lineage>
        <taxon>Eukaryota</taxon>
        <taxon>Fungi</taxon>
        <taxon>Fungi incertae sedis</taxon>
        <taxon>Zoopagomycota</taxon>
        <taxon>Entomophthoromycotina</taxon>
        <taxon>Entomophthoromycetes</taxon>
        <taxon>Entomophthorales</taxon>
        <taxon>Entomophthoraceae</taxon>
        <taxon>Entomophthora</taxon>
    </lineage>
</organism>
<keyword evidence="2" id="KW-1185">Reference proteome</keyword>